<evidence type="ECO:0000256" key="13">
    <source>
        <dbReference type="PIRSR" id="PIRSR028937-1"/>
    </source>
</evidence>
<gene>
    <name evidence="16" type="ORF">NAES01612_LOCUS9737</name>
</gene>
<evidence type="ECO:0000256" key="12">
    <source>
        <dbReference type="PIRNR" id="PIRNR028937"/>
    </source>
</evidence>
<feature type="active site" description="Proton acceptor" evidence="13">
    <location>
        <position position="645"/>
    </location>
</feature>
<evidence type="ECO:0000313" key="16">
    <source>
        <dbReference type="EMBL" id="CAE2302060.1"/>
    </source>
</evidence>
<dbReference type="InterPro" id="IPR036188">
    <property type="entry name" value="FAD/NAD-bd_sf"/>
</dbReference>
<dbReference type="EMBL" id="HBKR01014714">
    <property type="protein sequence ID" value="CAE2302060.1"/>
    <property type="molecule type" value="Transcribed_RNA"/>
</dbReference>
<feature type="domain" description="Glucose-methanol-choline oxidoreductase N-terminal" evidence="14">
    <location>
        <begin position="263"/>
        <end position="473"/>
    </location>
</feature>
<dbReference type="EC" id="1.1.3.20" evidence="5 12"/>
<comment type="catalytic activity">
    <reaction evidence="1 12">
        <text>a long-chain primary fatty alcohol + O2 = a long-chain fatty aldehyde + H2O2</text>
        <dbReference type="Rhea" id="RHEA:22756"/>
        <dbReference type="ChEBI" id="CHEBI:15379"/>
        <dbReference type="ChEBI" id="CHEBI:16240"/>
        <dbReference type="ChEBI" id="CHEBI:17176"/>
        <dbReference type="ChEBI" id="CHEBI:77396"/>
        <dbReference type="EC" id="1.1.3.20"/>
    </reaction>
</comment>
<evidence type="ECO:0000259" key="14">
    <source>
        <dbReference type="Pfam" id="PF00732"/>
    </source>
</evidence>
<keyword evidence="8" id="KW-0274">FAD</keyword>
<accession>A0A7S4KQ91</accession>
<dbReference type="InterPro" id="IPR000172">
    <property type="entry name" value="GMC_OxRdtase_N"/>
</dbReference>
<evidence type="ECO:0000256" key="8">
    <source>
        <dbReference type="ARBA" id="ARBA00022827"/>
    </source>
</evidence>
<comment type="similarity">
    <text evidence="4 12">Belongs to the GMC oxidoreductase family.</text>
</comment>
<evidence type="ECO:0000256" key="7">
    <source>
        <dbReference type="ARBA" id="ARBA00022692"/>
    </source>
</evidence>
<evidence type="ECO:0000256" key="5">
    <source>
        <dbReference type="ARBA" id="ARBA00013125"/>
    </source>
</evidence>
<dbReference type="PIRSF" id="PIRSF028937">
    <property type="entry name" value="Lg_Ch_AO"/>
    <property type="match status" value="1"/>
</dbReference>
<keyword evidence="9" id="KW-1133">Transmembrane helix</keyword>
<evidence type="ECO:0000256" key="3">
    <source>
        <dbReference type="ARBA" id="ARBA00004370"/>
    </source>
</evidence>
<dbReference type="Pfam" id="PF05199">
    <property type="entry name" value="GMC_oxred_C"/>
    <property type="match status" value="1"/>
</dbReference>
<evidence type="ECO:0000256" key="11">
    <source>
        <dbReference type="ARBA" id="ARBA00023136"/>
    </source>
</evidence>
<keyword evidence="11" id="KW-0472">Membrane</keyword>
<evidence type="ECO:0000256" key="9">
    <source>
        <dbReference type="ARBA" id="ARBA00022989"/>
    </source>
</evidence>
<evidence type="ECO:0000256" key="1">
    <source>
        <dbReference type="ARBA" id="ARBA00000920"/>
    </source>
</evidence>
<keyword evidence="10 12" id="KW-0560">Oxidoreductase</keyword>
<dbReference type="PANTHER" id="PTHR46056:SF12">
    <property type="entry name" value="LONG-CHAIN-ALCOHOL OXIDASE"/>
    <property type="match status" value="1"/>
</dbReference>
<protein>
    <recommendedName>
        <fullName evidence="5 12">Long-chain-alcohol oxidase</fullName>
        <ecNumber evidence="5 12">1.1.3.20</ecNumber>
    </recommendedName>
</protein>
<feature type="domain" description="Glucose-methanol-choline oxidoreductase C-terminal" evidence="15">
    <location>
        <begin position="566"/>
        <end position="696"/>
    </location>
</feature>
<comment type="subcellular location">
    <subcellularLocation>
        <location evidence="3">Membrane</location>
    </subcellularLocation>
</comment>
<dbReference type="GO" id="GO:0050660">
    <property type="term" value="F:flavin adenine dinucleotide binding"/>
    <property type="evidence" value="ECO:0007669"/>
    <property type="project" value="InterPro"/>
</dbReference>
<dbReference type="PANTHER" id="PTHR46056">
    <property type="entry name" value="LONG-CHAIN-ALCOHOL OXIDASE"/>
    <property type="match status" value="1"/>
</dbReference>
<keyword evidence="6" id="KW-0285">Flavoprotein</keyword>
<evidence type="ECO:0000256" key="10">
    <source>
        <dbReference type="ARBA" id="ARBA00023002"/>
    </source>
</evidence>
<organism evidence="16">
    <name type="scientific">Paramoeba aestuarina</name>
    <dbReference type="NCBI Taxonomy" id="180227"/>
    <lineage>
        <taxon>Eukaryota</taxon>
        <taxon>Amoebozoa</taxon>
        <taxon>Discosea</taxon>
        <taxon>Flabellinia</taxon>
        <taxon>Dactylopodida</taxon>
        <taxon>Paramoebidae</taxon>
        <taxon>Paramoeba</taxon>
    </lineage>
</organism>
<dbReference type="AlphaFoldDB" id="A0A7S4KQ91"/>
<evidence type="ECO:0000256" key="4">
    <source>
        <dbReference type="ARBA" id="ARBA00010790"/>
    </source>
</evidence>
<proteinExistence type="inferred from homology"/>
<keyword evidence="7" id="KW-0812">Transmembrane</keyword>
<dbReference type="InterPro" id="IPR007867">
    <property type="entry name" value="GMC_OxRtase_C"/>
</dbReference>
<name>A0A7S4KQ91_9EUKA</name>
<evidence type="ECO:0000259" key="15">
    <source>
        <dbReference type="Pfam" id="PF05199"/>
    </source>
</evidence>
<sequence length="722" mass="79943">MGEFRHREFTAEERRAVASCVECVVQPLTQKEEDDLVVEYADKLQREGLTREQTEAEIRAFAQRGTKDIDIVNNIESTVRKRLCPTKFGEFSQLLGLLSSRIGALILCGGVTPFVELSKEQRMVVFWGWGNSSFEMIRNIHKIFKNLSLRAFFTIPNMNQDGRKWNVNWGVVGFPGADPEINSERYTDSLKQCYDFGQNIITISQLREKEKGGYDAVVMGSGCGGGLVVGKLVSEGKRVLVVEKGKYVRPEDMTLLEEDANNDMFENGGLVSSNDGNIQFLAGSCLGGGSLVNWSCSLITPEAVRREWAEEYGLTHVTTKDFSDSIEDVMKTLNMHQNHNLNDSEQNKILMEGAKRLGMQYMRAAQNVVGDHNCGWCSLGCRFTEKQSTTATYLKTAAEQGKVDFLVETTALRVTHKHRKVTGVEVRDKDGEVYTVPVKVAVASCGALQTPLLLRRSGLKHPAIGKNLRIHPVSVVDGVFPRKINPWEGPIMTSVATSLERQRGSEYGCRIETPAAQTMVAISCLPSSSPLETKKAWLNYPYRSNLIVLVRDSGSGTVTENEIGGPSIDYTINDHDIQSLKSGLFASARMLIEAGAEEIGIRSSNAPTLKVPKNPDSLKLVTEWFEELENLGAFRTNQIGIFTAHQMGTARMASHPTMGPVSPTGETFEVKGLFVADTSLFPTPSGTNPMLTCYSLCHQVAPHVVEEVDRREKEGEKRKARL</sequence>
<dbReference type="SUPFAM" id="SSF51905">
    <property type="entry name" value="FAD/NAD(P)-binding domain"/>
    <property type="match status" value="1"/>
</dbReference>
<evidence type="ECO:0000256" key="2">
    <source>
        <dbReference type="ARBA" id="ARBA00003842"/>
    </source>
</evidence>
<dbReference type="GO" id="GO:0046577">
    <property type="term" value="F:long-chain-alcohol oxidase activity"/>
    <property type="evidence" value="ECO:0007669"/>
    <property type="project" value="UniProtKB-EC"/>
</dbReference>
<comment type="function">
    <text evidence="2">Long-chain fatty alcohol oxidase involved in the omega-oxidation pathway of lipid degradation.</text>
</comment>
<reference evidence="16" key="1">
    <citation type="submission" date="2021-01" db="EMBL/GenBank/DDBJ databases">
        <authorList>
            <person name="Corre E."/>
            <person name="Pelletier E."/>
            <person name="Niang G."/>
            <person name="Scheremetjew M."/>
            <person name="Finn R."/>
            <person name="Kale V."/>
            <person name="Holt S."/>
            <person name="Cochrane G."/>
            <person name="Meng A."/>
            <person name="Brown T."/>
            <person name="Cohen L."/>
        </authorList>
    </citation>
    <scope>NUCLEOTIDE SEQUENCE</scope>
    <source>
        <strain evidence="16">SoJaBio B1-5/56/2</strain>
    </source>
</reference>
<dbReference type="GO" id="GO:0016020">
    <property type="term" value="C:membrane"/>
    <property type="evidence" value="ECO:0007669"/>
    <property type="project" value="UniProtKB-SubCell"/>
</dbReference>
<evidence type="ECO:0000256" key="6">
    <source>
        <dbReference type="ARBA" id="ARBA00022630"/>
    </source>
</evidence>
<dbReference type="Gene3D" id="3.50.50.60">
    <property type="entry name" value="FAD/NAD(P)-binding domain"/>
    <property type="match status" value="2"/>
</dbReference>
<dbReference type="Pfam" id="PF00732">
    <property type="entry name" value="GMC_oxred_N"/>
    <property type="match status" value="1"/>
</dbReference>
<dbReference type="InterPro" id="IPR012400">
    <property type="entry name" value="Long_Oxdase"/>
</dbReference>